<organism evidence="1 2">
    <name type="scientific">Diaporthe helianthi</name>
    <dbReference type="NCBI Taxonomy" id="158607"/>
    <lineage>
        <taxon>Eukaryota</taxon>
        <taxon>Fungi</taxon>
        <taxon>Dikarya</taxon>
        <taxon>Ascomycota</taxon>
        <taxon>Pezizomycotina</taxon>
        <taxon>Sordariomycetes</taxon>
        <taxon>Sordariomycetidae</taxon>
        <taxon>Diaporthales</taxon>
        <taxon>Diaporthaceae</taxon>
        <taxon>Diaporthe</taxon>
    </lineage>
</organism>
<keyword evidence="2" id="KW-1185">Reference proteome</keyword>
<name>A0A2P5HG65_DIAHE</name>
<comment type="caution">
    <text evidence="1">The sequence shown here is derived from an EMBL/GenBank/DDBJ whole genome shotgun (WGS) entry which is preliminary data.</text>
</comment>
<dbReference type="AlphaFoldDB" id="A0A2P5HG65"/>
<protein>
    <recommendedName>
        <fullName evidence="3">Geranylgeranyl pyrophosphate synthetase</fullName>
    </recommendedName>
</protein>
<evidence type="ECO:0000313" key="2">
    <source>
        <dbReference type="Proteomes" id="UP000094444"/>
    </source>
</evidence>
<dbReference type="PANTHER" id="PTHR35179:SF1">
    <property type="entry name" value="INTEGRAL MEMBRANE PROTEIN"/>
    <property type="match status" value="1"/>
</dbReference>
<gene>
    <name evidence="1" type="ORF">DHEL01_v212359</name>
</gene>
<dbReference type="InParanoid" id="A0A2P5HG65"/>
<dbReference type="EMBL" id="MAVT02002495">
    <property type="protein sequence ID" value="POS69246.1"/>
    <property type="molecule type" value="Genomic_DNA"/>
</dbReference>
<evidence type="ECO:0008006" key="3">
    <source>
        <dbReference type="Google" id="ProtNLM"/>
    </source>
</evidence>
<dbReference type="Proteomes" id="UP000094444">
    <property type="component" value="Unassembled WGS sequence"/>
</dbReference>
<evidence type="ECO:0000313" key="1">
    <source>
        <dbReference type="EMBL" id="POS69246.1"/>
    </source>
</evidence>
<proteinExistence type="predicted"/>
<dbReference type="STRING" id="158607.A0A2P5HG65"/>
<accession>A0A2P5HG65</accession>
<dbReference type="PANTHER" id="PTHR35179">
    <property type="entry name" value="PROTEIN CBG02620"/>
    <property type="match status" value="1"/>
</dbReference>
<reference evidence="1" key="1">
    <citation type="submission" date="2017-09" db="EMBL/GenBank/DDBJ databases">
        <title>Polyketide synthases of a Diaporthe helianthi virulent isolate.</title>
        <authorList>
            <person name="Baroncelli R."/>
        </authorList>
    </citation>
    <scope>NUCLEOTIDE SEQUENCE [LARGE SCALE GENOMIC DNA]</scope>
    <source>
        <strain evidence="1">7/96</strain>
    </source>
</reference>
<dbReference type="OrthoDB" id="420564at2759"/>
<sequence length="453" mass="51377">MLPSLARKSLRRRLRHAGFDTGAFGHIEKKKRWLVRNLGEKIGRVQVGSLKPCADQVTSASGFELLCSYSWRVETKKLPMTLPQANAERRSLGPRIYVPGEAPVVAQRNLPLVVGRRSTTKHYRDANIARMPSYPFEPMFQSMSVLNPGFRFDKIDLIVNRNSLRHLLRFTGGSVQENFRLDLAMIHNTLVVTPVLESVLDQGAGRGNFGRDFEDLIVRRSLRDSGSYHRAIRYNLGPLNCAVLSELDAALEDSGEALTSDDKRWMLHPNPVSVPPSELSGAFQPDDRAEKVLFGVRNRILVNKAKLWHEPRSEMALGGNGTLSKDAAELYAGRERGYRKMPQMWLGRIPFLVHGKYTGRCFTRVDVVRFATSFAAYETQIQDRLQKLVSLLETLRKLATDAAEQRCIVICNKAVKPRELRVFNHQKTPPSPLPADIRRHFWTNQETRKQDAV</sequence>